<evidence type="ECO:0000313" key="2">
    <source>
        <dbReference type="Proteomes" id="UP000006465"/>
    </source>
</evidence>
<dbReference type="KEGG" id="coe:CP258_05845"/>
<accession>A0AAU8PLP2</accession>
<dbReference type="AlphaFoldDB" id="A0AAU8PLP2"/>
<dbReference type="EMBL" id="CP003540">
    <property type="protein sequence ID" value="AFK16775.2"/>
    <property type="molecule type" value="Genomic_DNA"/>
</dbReference>
<proteinExistence type="predicted"/>
<protein>
    <submittedName>
        <fullName evidence="1">Uncharacterized protein</fullName>
    </submittedName>
</protein>
<sequence>MFCRSAMERLELIGCGTKIEVFSVMLSKKLSKIFESICAVETSRNVYR</sequence>
<reference evidence="1 2" key="1">
    <citation type="journal article" date="2013" name="J. Biotechnol.">
        <title>Genome sequence of Corynebacterium pseudotuberculosis biovar equi strain 258 and prediction of antigenic targets to improve biotechnological vaccine production.</title>
        <authorList>
            <person name="Soares S.C."/>
            <person name="Trost E."/>
            <person name="Ramos R.T."/>
            <person name="Carneiro A.R."/>
            <person name="Santos A.R."/>
            <person name="Pinto A.C."/>
            <person name="Barbosa E."/>
            <person name="Aburjaile F."/>
            <person name="Ali A."/>
            <person name="Diniz C.A."/>
            <person name="Hassan S.S."/>
            <person name="Fiaux K."/>
            <person name="Guimaraes L.C."/>
            <person name="Bakhtiar S.M."/>
            <person name="Pereira U."/>
            <person name="Almeida S.S."/>
            <person name="Abreu V.A."/>
            <person name="Rocha F.S."/>
            <person name="Dorella F.A."/>
            <person name="Miyoshi A."/>
            <person name="Silva A."/>
            <person name="Azevedo V."/>
            <person name="Tauch A."/>
        </authorList>
    </citation>
    <scope>NUCLEOTIDE SEQUENCE [LARGE SCALE GENOMIC DNA]</scope>
    <source>
        <strain evidence="1 2">258</strain>
    </source>
</reference>
<organism evidence="1 2">
    <name type="scientific">Corynebacterium pseudotuberculosis 258</name>
    <dbReference type="NCBI Taxonomy" id="1168865"/>
    <lineage>
        <taxon>Bacteria</taxon>
        <taxon>Bacillati</taxon>
        <taxon>Actinomycetota</taxon>
        <taxon>Actinomycetes</taxon>
        <taxon>Mycobacteriales</taxon>
        <taxon>Corynebacteriaceae</taxon>
        <taxon>Corynebacterium</taxon>
    </lineage>
</organism>
<dbReference type="Proteomes" id="UP000006465">
    <property type="component" value="Chromosome"/>
</dbReference>
<evidence type="ECO:0000313" key="1">
    <source>
        <dbReference type="EMBL" id="AFK16775.2"/>
    </source>
</evidence>
<name>A0AAU8PLP2_CORPS</name>
<gene>
    <name evidence="1" type="ORF">CP258_05845</name>
</gene>